<accession>A0AAE3W8Q5</accession>
<dbReference type="Proteomes" id="UP001240236">
    <property type="component" value="Unassembled WGS sequence"/>
</dbReference>
<keyword evidence="2" id="KW-1185">Reference proteome</keyword>
<proteinExistence type="predicted"/>
<reference evidence="1 2" key="1">
    <citation type="submission" date="2023-07" db="EMBL/GenBank/DDBJ databases">
        <title>Sequencing the genomes of 1000 actinobacteria strains.</title>
        <authorList>
            <person name="Klenk H.-P."/>
        </authorList>
    </citation>
    <scope>NUCLEOTIDE SEQUENCE [LARGE SCALE GENOMIC DNA]</scope>
    <source>
        <strain evidence="1 2">DSM 44709</strain>
    </source>
</reference>
<organism evidence="1 2">
    <name type="scientific">Catenuloplanes indicus</name>
    <dbReference type="NCBI Taxonomy" id="137267"/>
    <lineage>
        <taxon>Bacteria</taxon>
        <taxon>Bacillati</taxon>
        <taxon>Actinomycetota</taxon>
        <taxon>Actinomycetes</taxon>
        <taxon>Micromonosporales</taxon>
        <taxon>Micromonosporaceae</taxon>
        <taxon>Catenuloplanes</taxon>
    </lineage>
</organism>
<dbReference type="AlphaFoldDB" id="A0AAE3W8Q5"/>
<evidence type="ECO:0000313" key="2">
    <source>
        <dbReference type="Proteomes" id="UP001240236"/>
    </source>
</evidence>
<dbReference type="RefSeq" id="WP_307248461.1">
    <property type="nucleotide sequence ID" value="NZ_JAUSUZ010000001.1"/>
</dbReference>
<evidence type="ECO:0000313" key="1">
    <source>
        <dbReference type="EMBL" id="MDQ0371561.1"/>
    </source>
</evidence>
<sequence>MTRYMMATAARHVTGDLSRSIPDLACIDGEDGDAYIGQWVAGFGFFNVRFPKASTRELTDAERAYYRAKVVDLAGSVTPIDLGPEAA</sequence>
<comment type="caution">
    <text evidence="1">The sequence shown here is derived from an EMBL/GenBank/DDBJ whole genome shotgun (WGS) entry which is preliminary data.</text>
</comment>
<name>A0AAE3W8Q5_9ACTN</name>
<dbReference type="EMBL" id="JAUSUZ010000001">
    <property type="protein sequence ID" value="MDQ0371561.1"/>
    <property type="molecule type" value="Genomic_DNA"/>
</dbReference>
<gene>
    <name evidence="1" type="ORF">J2S42_008230</name>
</gene>
<protein>
    <submittedName>
        <fullName evidence="1">Uncharacterized protein</fullName>
    </submittedName>
</protein>